<proteinExistence type="predicted"/>
<accession>A0A1J5P033</accession>
<gene>
    <name evidence="1" type="ORF">GALL_535420</name>
</gene>
<dbReference type="AlphaFoldDB" id="A0A1J5P033"/>
<protein>
    <submittedName>
        <fullName evidence="1">Uncharacterized protein</fullName>
    </submittedName>
</protein>
<sequence length="111" mass="12634">MLGAAKHQRHFFGVLGKVFAQQRRLVALRGEMHGLGDLVGNFARRRNLHSDGFGQVGLRQLLHQFRHGGRKQHGLTARRQQFRDLAQRVNEAEVKHLVGLVQHQILSVFKG</sequence>
<reference evidence="1" key="1">
    <citation type="submission" date="2016-10" db="EMBL/GenBank/DDBJ databases">
        <title>Sequence of Gallionella enrichment culture.</title>
        <authorList>
            <person name="Poehlein A."/>
            <person name="Muehling M."/>
            <person name="Daniel R."/>
        </authorList>
    </citation>
    <scope>NUCLEOTIDE SEQUENCE</scope>
</reference>
<comment type="caution">
    <text evidence="1">The sequence shown here is derived from an EMBL/GenBank/DDBJ whole genome shotgun (WGS) entry which is preliminary data.</text>
</comment>
<name>A0A1J5P033_9ZZZZ</name>
<dbReference type="AntiFam" id="ANF00149">
    <property type="entry name" value="Shadow ORF (opposite cshA)"/>
</dbReference>
<evidence type="ECO:0000313" key="1">
    <source>
        <dbReference type="EMBL" id="OIQ64905.1"/>
    </source>
</evidence>
<organism evidence="1">
    <name type="scientific">mine drainage metagenome</name>
    <dbReference type="NCBI Taxonomy" id="410659"/>
    <lineage>
        <taxon>unclassified sequences</taxon>
        <taxon>metagenomes</taxon>
        <taxon>ecological metagenomes</taxon>
    </lineage>
</organism>
<dbReference type="EMBL" id="MLJW01007746">
    <property type="protein sequence ID" value="OIQ64905.1"/>
    <property type="molecule type" value="Genomic_DNA"/>
</dbReference>